<keyword evidence="1" id="KW-1133">Transmembrane helix</keyword>
<sequence>MTLFTIFMSIAILFFIVVLVIKLNEKRYAVQKSEAVERFITYKNIHVTNLFSGAHFDIIHDEEQEMIWYTVFQRKKLQYKELPYHTIYQVVWNLDGTPIRTVTRNTPSKEALLTKENNIAGKTELKEVNAQYRVKEATLTITLDETTTQTIELPLFSSTLPKSFGEVEQSDIAIWYNLFVSIIQKEETNNASSR</sequence>
<evidence type="ECO:0000256" key="1">
    <source>
        <dbReference type="SAM" id="Phobius"/>
    </source>
</evidence>
<evidence type="ECO:0000313" key="3">
    <source>
        <dbReference type="Proteomes" id="UP000823937"/>
    </source>
</evidence>
<feature type="transmembrane region" description="Helical" evidence="1">
    <location>
        <begin position="6"/>
        <end position="23"/>
    </location>
</feature>
<protein>
    <submittedName>
        <fullName evidence="2">Uncharacterized protein</fullName>
    </submittedName>
</protein>
<accession>A0A9D1PMP2</accession>
<dbReference type="EMBL" id="DXHX01000129">
    <property type="protein sequence ID" value="HIV75241.1"/>
    <property type="molecule type" value="Genomic_DNA"/>
</dbReference>
<proteinExistence type="predicted"/>
<reference evidence="2" key="2">
    <citation type="submission" date="2021-04" db="EMBL/GenBank/DDBJ databases">
        <authorList>
            <person name="Gilroy R."/>
        </authorList>
    </citation>
    <scope>NUCLEOTIDE SEQUENCE</scope>
    <source>
        <strain evidence="2">CHK169-2315</strain>
    </source>
</reference>
<gene>
    <name evidence="2" type="ORF">H9895_09205</name>
</gene>
<organism evidence="2 3">
    <name type="scientific">Candidatus Pseudogracilibacillus intestinigallinarum</name>
    <dbReference type="NCBI Taxonomy" id="2838742"/>
    <lineage>
        <taxon>Bacteria</taxon>
        <taxon>Bacillati</taxon>
        <taxon>Bacillota</taxon>
        <taxon>Bacilli</taxon>
        <taxon>Bacillales</taxon>
        <taxon>Bacillaceae</taxon>
        <taxon>Pseudogracilibacillus</taxon>
    </lineage>
</organism>
<comment type="caution">
    <text evidence="2">The sequence shown here is derived from an EMBL/GenBank/DDBJ whole genome shotgun (WGS) entry which is preliminary data.</text>
</comment>
<keyword evidence="1" id="KW-0812">Transmembrane</keyword>
<keyword evidence="1" id="KW-0472">Membrane</keyword>
<dbReference type="Proteomes" id="UP000823937">
    <property type="component" value="Unassembled WGS sequence"/>
</dbReference>
<dbReference type="AlphaFoldDB" id="A0A9D1PMP2"/>
<name>A0A9D1PMP2_9BACI</name>
<reference evidence="2" key="1">
    <citation type="journal article" date="2021" name="PeerJ">
        <title>Extensive microbial diversity within the chicken gut microbiome revealed by metagenomics and culture.</title>
        <authorList>
            <person name="Gilroy R."/>
            <person name="Ravi A."/>
            <person name="Getino M."/>
            <person name="Pursley I."/>
            <person name="Horton D.L."/>
            <person name="Alikhan N.F."/>
            <person name="Baker D."/>
            <person name="Gharbi K."/>
            <person name="Hall N."/>
            <person name="Watson M."/>
            <person name="Adriaenssens E.M."/>
            <person name="Foster-Nyarko E."/>
            <person name="Jarju S."/>
            <person name="Secka A."/>
            <person name="Antonio M."/>
            <person name="Oren A."/>
            <person name="Chaudhuri R.R."/>
            <person name="La Ragione R."/>
            <person name="Hildebrand F."/>
            <person name="Pallen M.J."/>
        </authorList>
    </citation>
    <scope>NUCLEOTIDE SEQUENCE</scope>
    <source>
        <strain evidence="2">CHK169-2315</strain>
    </source>
</reference>
<evidence type="ECO:0000313" key="2">
    <source>
        <dbReference type="EMBL" id="HIV75241.1"/>
    </source>
</evidence>